<protein>
    <recommendedName>
        <fullName evidence="3">Sel1 repeat family protein</fullName>
    </recommendedName>
</protein>
<dbReference type="InterPro" id="IPR011990">
    <property type="entry name" value="TPR-like_helical_dom_sf"/>
</dbReference>
<proteinExistence type="predicted"/>
<gene>
    <name evidence="1" type="ORF">IMCC14465_12740</name>
</gene>
<dbReference type="SMART" id="SM00671">
    <property type="entry name" value="SEL1"/>
    <property type="match status" value="2"/>
</dbReference>
<dbReference type="Proteomes" id="UP000004836">
    <property type="component" value="Unassembled WGS sequence"/>
</dbReference>
<dbReference type="SUPFAM" id="SSF81901">
    <property type="entry name" value="HCP-like"/>
    <property type="match status" value="1"/>
</dbReference>
<sequence>MRALFFGFFLTITASFSALSDGHEDTLHQKVIDPDKAYSVAVEAVRDKRYTVAVEHFTKLAEQSQYDAQYNLALLMKQGLGIPQNYPEALKWTWLAHLGGVKKAQGLADMLLDLVPEKRQDKTRDDVAEILTARIESGDLTALTQFARFHLDVLVEPDYETAYSWYSVAAALKMRGGIRGRENVIDEIDPEKLVELQDEASEIFQNLTSPK</sequence>
<dbReference type="EMBL" id="ALYF01000003">
    <property type="protein sequence ID" value="EJW21478.1"/>
    <property type="molecule type" value="Genomic_DNA"/>
</dbReference>
<dbReference type="Pfam" id="PF08238">
    <property type="entry name" value="Sel1"/>
    <property type="match status" value="2"/>
</dbReference>
<dbReference type="PANTHER" id="PTHR11102:SF160">
    <property type="entry name" value="ERAD-ASSOCIATED E3 UBIQUITIN-PROTEIN LIGASE COMPONENT HRD3"/>
    <property type="match status" value="1"/>
</dbReference>
<evidence type="ECO:0000313" key="2">
    <source>
        <dbReference type="Proteomes" id="UP000004836"/>
    </source>
</evidence>
<reference evidence="1 2" key="1">
    <citation type="journal article" date="2012" name="J. Bacteriol.">
        <title>Genome Sequence of Strain IMCC14465, Isolated from the East Sea, Belonging to the PS1 Clade of Alphaproteobacteria.</title>
        <authorList>
            <person name="Yang S.J."/>
            <person name="Kang I."/>
            <person name="Cho J.C."/>
        </authorList>
    </citation>
    <scope>NUCLEOTIDE SEQUENCE [LARGE SCALE GENOMIC DNA]</scope>
    <source>
        <strain evidence="1 2">IMCC14465</strain>
    </source>
</reference>
<name>J9DHA3_9PROT</name>
<keyword evidence="2" id="KW-1185">Reference proteome</keyword>
<dbReference type="AlphaFoldDB" id="J9DHA3"/>
<dbReference type="InterPro" id="IPR050767">
    <property type="entry name" value="Sel1_AlgK"/>
</dbReference>
<dbReference type="PANTHER" id="PTHR11102">
    <property type="entry name" value="SEL-1-LIKE PROTEIN"/>
    <property type="match status" value="1"/>
</dbReference>
<dbReference type="Gene3D" id="1.25.40.10">
    <property type="entry name" value="Tetratricopeptide repeat domain"/>
    <property type="match status" value="1"/>
</dbReference>
<dbReference type="InterPro" id="IPR006597">
    <property type="entry name" value="Sel1-like"/>
</dbReference>
<dbReference type="eggNOG" id="COG0790">
    <property type="taxonomic scope" value="Bacteria"/>
</dbReference>
<evidence type="ECO:0008006" key="3">
    <source>
        <dbReference type="Google" id="ProtNLM"/>
    </source>
</evidence>
<dbReference type="STRING" id="1220535.IMCC14465_12740"/>
<organism evidence="1 2">
    <name type="scientific">alpha proteobacterium IMCC14465</name>
    <dbReference type="NCBI Taxonomy" id="1220535"/>
    <lineage>
        <taxon>Bacteria</taxon>
        <taxon>Pseudomonadati</taxon>
        <taxon>Pseudomonadota</taxon>
        <taxon>Alphaproteobacteria</taxon>
        <taxon>PS1 clade</taxon>
    </lineage>
</organism>
<evidence type="ECO:0000313" key="1">
    <source>
        <dbReference type="EMBL" id="EJW21478.1"/>
    </source>
</evidence>
<dbReference type="OrthoDB" id="7330531at2"/>
<accession>J9DHA3</accession>
<comment type="caution">
    <text evidence="1">The sequence shown here is derived from an EMBL/GenBank/DDBJ whole genome shotgun (WGS) entry which is preliminary data.</text>
</comment>